<reference evidence="1" key="1">
    <citation type="submission" date="2020-05" db="EMBL/GenBank/DDBJ databases">
        <title>Mycena genomes resolve the evolution of fungal bioluminescence.</title>
        <authorList>
            <person name="Tsai I.J."/>
        </authorList>
    </citation>
    <scope>NUCLEOTIDE SEQUENCE</scope>
    <source>
        <strain evidence="1">171206Taipei</strain>
    </source>
</reference>
<organism evidence="1 2">
    <name type="scientific">Mycena indigotica</name>
    <dbReference type="NCBI Taxonomy" id="2126181"/>
    <lineage>
        <taxon>Eukaryota</taxon>
        <taxon>Fungi</taxon>
        <taxon>Dikarya</taxon>
        <taxon>Basidiomycota</taxon>
        <taxon>Agaricomycotina</taxon>
        <taxon>Agaricomycetes</taxon>
        <taxon>Agaricomycetidae</taxon>
        <taxon>Agaricales</taxon>
        <taxon>Marasmiineae</taxon>
        <taxon>Mycenaceae</taxon>
        <taxon>Mycena</taxon>
    </lineage>
</organism>
<accession>A0A8H6S894</accession>
<keyword evidence="2" id="KW-1185">Reference proteome</keyword>
<dbReference type="AlphaFoldDB" id="A0A8H6S894"/>
<dbReference type="EMBL" id="JACAZF010000009">
    <property type="protein sequence ID" value="KAF7294741.1"/>
    <property type="molecule type" value="Genomic_DNA"/>
</dbReference>
<sequence length="323" mass="36961">MARLQACLDAALMNIEFEGEPRMDLRTAFRLVGPNIRRLEYLSIGKHDEELVIGMIKTVLDTLDMRQLERLLRSHHTAEDSTLHSHVLITTYRAPGDAEQEAMRHRISSKTILRLIHAEAIQKNAVELQHMYTIFAASSGLSIPRGWAFEILCHRLFTKKPASNYTFTLTRMKVHQSQLIPDHNDQTDWSVVTRQLVHFSTGQTTQATSSLKSYFVPSQGNNPTFDSFLHMETPPRLVGLQMTIASKHSIKKSGLDQLRRRQLPGESNPWMIYIIPQGHSIQLPHLNKSPFNQFTFFACEVEVGNNDWEEADNETDEDSEPEE</sequence>
<dbReference type="OrthoDB" id="2340858at2759"/>
<protein>
    <submittedName>
        <fullName evidence="1">SET domain-containing protein</fullName>
    </submittedName>
</protein>
<evidence type="ECO:0000313" key="1">
    <source>
        <dbReference type="EMBL" id="KAF7294741.1"/>
    </source>
</evidence>
<dbReference type="Proteomes" id="UP000636479">
    <property type="component" value="Unassembled WGS sequence"/>
</dbReference>
<name>A0A8H6S894_9AGAR</name>
<gene>
    <name evidence="1" type="ORF">MIND_01011500</name>
</gene>
<dbReference type="RefSeq" id="XP_037216104.1">
    <property type="nucleotide sequence ID" value="XM_037366710.1"/>
</dbReference>
<proteinExistence type="predicted"/>
<evidence type="ECO:0000313" key="2">
    <source>
        <dbReference type="Proteomes" id="UP000636479"/>
    </source>
</evidence>
<dbReference type="GeneID" id="59349226"/>
<comment type="caution">
    <text evidence="1">The sequence shown here is derived from an EMBL/GenBank/DDBJ whole genome shotgun (WGS) entry which is preliminary data.</text>
</comment>